<accession>A0A370P1V0</accession>
<dbReference type="GO" id="GO:0019346">
    <property type="term" value="P:transsulfuration"/>
    <property type="evidence" value="ECO:0007669"/>
    <property type="project" value="InterPro"/>
</dbReference>
<dbReference type="InterPro" id="IPR000277">
    <property type="entry name" value="Cys/Met-Metab_PyrdxlP-dep_enz"/>
</dbReference>
<dbReference type="GO" id="GO:0047804">
    <property type="term" value="F:cysteine-S-conjugate beta-lyase activity"/>
    <property type="evidence" value="ECO:0007669"/>
    <property type="project" value="UniProtKB-EC"/>
</dbReference>
<proteinExistence type="inferred from homology"/>
<dbReference type="SUPFAM" id="SSF53383">
    <property type="entry name" value="PLP-dependent transferases"/>
    <property type="match status" value="1"/>
</dbReference>
<evidence type="ECO:0000256" key="5">
    <source>
        <dbReference type="ARBA" id="ARBA00046315"/>
    </source>
</evidence>
<comment type="catalytic activity">
    <reaction evidence="6">
        <text>L,L-cystathionine + H2O = L-homocysteine + pyruvate + NH4(+)</text>
        <dbReference type="Rhea" id="RHEA:13965"/>
        <dbReference type="ChEBI" id="CHEBI:15361"/>
        <dbReference type="ChEBI" id="CHEBI:15377"/>
        <dbReference type="ChEBI" id="CHEBI:28938"/>
        <dbReference type="ChEBI" id="CHEBI:58161"/>
        <dbReference type="ChEBI" id="CHEBI:58199"/>
    </reaction>
</comment>
<dbReference type="Gene3D" id="3.90.1150.10">
    <property type="entry name" value="Aspartate Aminotransferase, domain 1"/>
    <property type="match status" value="1"/>
</dbReference>
<dbReference type="Gene3D" id="3.40.640.10">
    <property type="entry name" value="Type I PLP-dependent aspartate aminotransferase-like (Major domain)"/>
    <property type="match status" value="1"/>
</dbReference>
<dbReference type="GO" id="GO:0019450">
    <property type="term" value="P:L-cysteine catabolic process to pyruvate"/>
    <property type="evidence" value="ECO:0007669"/>
    <property type="project" value="TreeGrafter"/>
</dbReference>
<dbReference type="InterPro" id="IPR054542">
    <property type="entry name" value="Cys_met_metab_PP"/>
</dbReference>
<evidence type="ECO:0000256" key="3">
    <source>
        <dbReference type="ARBA" id="ARBA00022898"/>
    </source>
</evidence>
<keyword evidence="11" id="KW-1185">Reference proteome</keyword>
<evidence type="ECO:0000313" key="10">
    <source>
        <dbReference type="EMBL" id="RDK11832.1"/>
    </source>
</evidence>
<evidence type="ECO:0000256" key="4">
    <source>
        <dbReference type="ARBA" id="ARBA00023239"/>
    </source>
</evidence>
<dbReference type="InterPro" id="IPR015422">
    <property type="entry name" value="PyrdxlP-dep_Trfase_small"/>
</dbReference>
<evidence type="ECO:0000256" key="6">
    <source>
        <dbReference type="ARBA" id="ARBA00047517"/>
    </source>
</evidence>
<sequence length="392" mass="42624">MSPDTYLSHGVIDPDDFGGVVNPPVFHASTVTFRDLDDMEARGRAMSGADTDVMWYGRKGTPTTFALQNALAQLEGGHRSLLVSSGLAACTSAIMAFVKAGDHILVSDSVYGPTRHYVETVLARCNVSATFYDPTLGSDIAALFRPATTLVFAESPGSQTFEIQDIPAIAKAAHRHGAVVVIDNTWSTPLFFKPFEHGVDVSVHAGTKYIVGHSDALMGVITTNRESWNTVRDYVFATGQHAGPDDVYLAQRGLRTMAVRLERHQRSGLAIAEWLAGRPEVAQVLHPGLPGAPGHALWRRDFTGASGLFSVVLKPGYGREAFRAFINDLKLFRLGFSWGGFESLVMPFDPQKERPAAAWPYAGQAFRLHVGLEAKEDLIADLEAAFRRLVGQ</sequence>
<evidence type="ECO:0000256" key="1">
    <source>
        <dbReference type="ARBA" id="ARBA00001933"/>
    </source>
</evidence>
<dbReference type="PANTHER" id="PTHR43500">
    <property type="entry name" value="CYSTATHIONINE BETA-LYASE-RELATED"/>
    <property type="match status" value="1"/>
</dbReference>
<evidence type="ECO:0000256" key="8">
    <source>
        <dbReference type="PIRSR" id="PIRSR001434-2"/>
    </source>
</evidence>
<dbReference type="PIRSF" id="PIRSF001434">
    <property type="entry name" value="CGS"/>
    <property type="match status" value="1"/>
</dbReference>
<evidence type="ECO:0000313" key="11">
    <source>
        <dbReference type="Proteomes" id="UP000255165"/>
    </source>
</evidence>
<dbReference type="PANTHER" id="PTHR43500:SF1">
    <property type="entry name" value="CYSTATHIONINE BETA-LYASE-RELATED"/>
    <property type="match status" value="1"/>
</dbReference>
<dbReference type="GO" id="GO:0030170">
    <property type="term" value="F:pyridoxal phosphate binding"/>
    <property type="evidence" value="ECO:0007669"/>
    <property type="project" value="InterPro"/>
</dbReference>
<dbReference type="InterPro" id="IPR015424">
    <property type="entry name" value="PyrdxlP-dep_Trfase"/>
</dbReference>
<dbReference type="AlphaFoldDB" id="A0A370P1V0"/>
<dbReference type="EC" id="4.4.1.8" evidence="10"/>
<protein>
    <submittedName>
        <fullName evidence="10">Cystathionine beta-lyase</fullName>
        <ecNumber evidence="10">4.4.1.8</ecNumber>
    </submittedName>
</protein>
<dbReference type="EMBL" id="QKWJ01000002">
    <property type="protein sequence ID" value="RDK11832.1"/>
    <property type="molecule type" value="Genomic_DNA"/>
</dbReference>
<gene>
    <name evidence="10" type="primary">metC</name>
    <name evidence="10" type="ORF">DN412_02710</name>
</gene>
<reference evidence="10 11" key="1">
    <citation type="submission" date="2018-06" db="EMBL/GenBank/DDBJ databases">
        <authorList>
            <person name="Feng T."/>
            <person name="Jeon C.O."/>
        </authorList>
    </citation>
    <scope>NUCLEOTIDE SEQUENCE [LARGE SCALE GENOMIC DNA]</scope>
    <source>
        <strain evidence="10 11">S23</strain>
    </source>
</reference>
<dbReference type="CDD" id="cd00614">
    <property type="entry name" value="CGS_like"/>
    <property type="match status" value="1"/>
</dbReference>
<comment type="caution">
    <text evidence="10">The sequence shown here is derived from an EMBL/GenBank/DDBJ whole genome shotgun (WGS) entry which is preliminary data.</text>
</comment>
<dbReference type="Pfam" id="PF01053">
    <property type="entry name" value="Cys_Met_Meta_PP"/>
    <property type="match status" value="1"/>
</dbReference>
<keyword evidence="3 8" id="KW-0663">Pyridoxal phosphate</keyword>
<evidence type="ECO:0000256" key="7">
    <source>
        <dbReference type="ARBA" id="ARBA00047625"/>
    </source>
</evidence>
<dbReference type="Proteomes" id="UP000255165">
    <property type="component" value="Unassembled WGS sequence"/>
</dbReference>
<comment type="similarity">
    <text evidence="2 9">Belongs to the trans-sulfuration enzymes family.</text>
</comment>
<dbReference type="FunFam" id="3.40.640.10:FF:000046">
    <property type="entry name" value="Cystathionine gamma-lyase"/>
    <property type="match status" value="1"/>
</dbReference>
<dbReference type="InterPro" id="IPR015421">
    <property type="entry name" value="PyrdxlP-dep_Trfase_major"/>
</dbReference>
<organism evidence="10 11">
    <name type="scientific">Cupriavidus lacunae</name>
    <dbReference type="NCBI Taxonomy" id="2666307"/>
    <lineage>
        <taxon>Bacteria</taxon>
        <taxon>Pseudomonadati</taxon>
        <taxon>Pseudomonadota</taxon>
        <taxon>Betaproteobacteria</taxon>
        <taxon>Burkholderiales</taxon>
        <taxon>Burkholderiaceae</taxon>
        <taxon>Cupriavidus</taxon>
    </lineage>
</organism>
<name>A0A370P1V0_9BURK</name>
<comment type="catalytic activity">
    <reaction evidence="7">
        <text>an S-substituted L-cysteine + H2O = a thiol + pyruvate + NH4(+)</text>
        <dbReference type="Rhea" id="RHEA:18121"/>
        <dbReference type="ChEBI" id="CHEBI:15361"/>
        <dbReference type="ChEBI" id="CHEBI:15377"/>
        <dbReference type="ChEBI" id="CHEBI:28938"/>
        <dbReference type="ChEBI" id="CHEBI:29256"/>
        <dbReference type="ChEBI" id="CHEBI:58717"/>
        <dbReference type="EC" id="4.4.1.13"/>
    </reaction>
</comment>
<evidence type="ECO:0000256" key="9">
    <source>
        <dbReference type="RuleBase" id="RU362118"/>
    </source>
</evidence>
<dbReference type="NCBIfam" id="TIGR01324">
    <property type="entry name" value="cysta_beta_ly_B"/>
    <property type="match status" value="1"/>
</dbReference>
<dbReference type="PROSITE" id="PS00868">
    <property type="entry name" value="CYS_MET_METAB_PP"/>
    <property type="match status" value="1"/>
</dbReference>
<dbReference type="RefSeq" id="WP_115013104.1">
    <property type="nucleotide sequence ID" value="NZ_QKWJ01000002.1"/>
</dbReference>
<evidence type="ECO:0000256" key="2">
    <source>
        <dbReference type="ARBA" id="ARBA00009077"/>
    </source>
</evidence>
<dbReference type="InterPro" id="IPR006233">
    <property type="entry name" value="Cys_b_lyase_bac"/>
</dbReference>
<comment type="cofactor">
    <cofactor evidence="1 9">
        <name>pyridoxal 5'-phosphate</name>
        <dbReference type="ChEBI" id="CHEBI:597326"/>
    </cofactor>
</comment>
<comment type="pathway">
    <text evidence="5">Amino-acid biosynthesis; L-methionine biosynthesis via de novo pathway; L-homocysteine from L-cystathionine: step 1/1.</text>
</comment>
<keyword evidence="4 10" id="KW-0456">Lyase</keyword>
<feature type="modified residue" description="N6-(pyridoxal phosphate)lysine" evidence="8">
    <location>
        <position position="208"/>
    </location>
</feature>